<dbReference type="Pfam" id="PF00005">
    <property type="entry name" value="ABC_tran"/>
    <property type="match status" value="1"/>
</dbReference>
<dbReference type="PROSITE" id="PS00211">
    <property type="entry name" value="ABC_TRANSPORTER_1"/>
    <property type="match status" value="1"/>
</dbReference>
<dbReference type="InterPro" id="IPR003593">
    <property type="entry name" value="AAA+_ATPase"/>
</dbReference>
<dbReference type="InterPro" id="IPR017871">
    <property type="entry name" value="ABC_transporter-like_CS"/>
</dbReference>
<dbReference type="PANTHER" id="PTHR43394:SF1">
    <property type="entry name" value="ATP-BINDING CASSETTE SUB-FAMILY B MEMBER 10, MITOCHONDRIAL"/>
    <property type="match status" value="1"/>
</dbReference>
<dbReference type="InterPro" id="IPR027417">
    <property type="entry name" value="P-loop_NTPase"/>
</dbReference>
<sequence>MTIFRKLNWFFKEQKKHYLIGVLFLILTAVANLAIPQIIGKFADWINQHQLNVQRLLFLLTILAIAGIAQYLFRYGWRREIWGGAAQLEKQLRSRLFWHYLNMDDTFFRRHRIGDLMAHATNDISAVQNVAGSGILTLADSIITGGLTIIAMVVFVDWHLTIIAILPLPLLAVMARLLGNRLHHYFSKSQAAFSQLSNKTQESMTGIKVIKTFGQEQEDIADFNRQVDQTININRKVNLVDAFFDPITGLIIGLTYVITIIYGSQLILQHVITIGQLIAFVGYINALVWPMFAIGRLFNILERGNASFDRIQDILGEKALLTQSDQQQLPVNNATLKVDIQSFTYPDGQNTALQNITFELAPGRTLGIVGRVGSGKSTLIKLILRRFDQYTGQITLGGNDIRNYSLDTLLTNIGYVPQINFLFSASVKNNIRFANYQSSDQLVKNAALAGAVDGDIQDLSAGYQTMIGERGVSLSGGQQQRLAIARAVLSGPKILILDDATSAVDAKTEVAINQNLRQYRPAGQSTIVIAQRLRSVMDADEIIVLEYGTIVERGTHQQLLAHSGWYAKMWQRQQMNY</sequence>
<feature type="transmembrane region" description="Helical" evidence="7">
    <location>
        <begin position="162"/>
        <end position="179"/>
    </location>
</feature>
<dbReference type="PROSITE" id="PS50893">
    <property type="entry name" value="ABC_TRANSPORTER_2"/>
    <property type="match status" value="1"/>
</dbReference>
<comment type="subcellular location">
    <subcellularLocation>
        <location evidence="1">Cell membrane</location>
        <topology evidence="1">Multi-pass membrane protein</topology>
    </subcellularLocation>
</comment>
<proteinExistence type="predicted"/>
<dbReference type="SUPFAM" id="SSF52540">
    <property type="entry name" value="P-loop containing nucleoside triphosphate hydrolases"/>
    <property type="match status" value="1"/>
</dbReference>
<protein>
    <submittedName>
        <fullName evidence="10">ABC transporter transmembrane domain-containing protein</fullName>
    </submittedName>
</protein>
<evidence type="ECO:0000256" key="1">
    <source>
        <dbReference type="ARBA" id="ARBA00004651"/>
    </source>
</evidence>
<feature type="transmembrane region" description="Helical" evidence="7">
    <location>
        <begin position="274"/>
        <end position="294"/>
    </location>
</feature>
<feature type="transmembrane region" description="Helical" evidence="7">
    <location>
        <begin position="242"/>
        <end position="262"/>
    </location>
</feature>
<keyword evidence="6 7" id="KW-0472">Membrane</keyword>
<reference evidence="10 11" key="1">
    <citation type="journal article" date="2022" name="Int. J. Syst. Evol. Microbiol.">
        <title>Apilactobacillus apisilvae sp. nov., Nicolia spurrieriana gen. nov. sp. nov., Bombilactobacillus folatiphilus sp. nov. and Bombilactobacillus thymidiniphilus sp. nov., four new lactic acid bacterial isolates from stingless bees Tetragonula carbonaria and Austroplebeia australis.</title>
        <authorList>
            <person name="Oliphant S.A."/>
            <person name="Watson-Haigh N.S."/>
            <person name="Sumby K.M."/>
            <person name="Gardner J."/>
            <person name="Groom S."/>
            <person name="Jiranek V."/>
        </authorList>
    </citation>
    <scope>NUCLEOTIDE SEQUENCE [LARGE SCALE GENOMIC DNA]</scope>
    <source>
        <strain evidence="10 11">SG4_A1</strain>
    </source>
</reference>
<keyword evidence="4" id="KW-0067">ATP-binding</keyword>
<keyword evidence="5 7" id="KW-1133">Transmembrane helix</keyword>
<dbReference type="CDD" id="cd18541">
    <property type="entry name" value="ABC_6TM_TmrB_like"/>
    <property type="match status" value="1"/>
</dbReference>
<dbReference type="Proteomes" id="UP000831947">
    <property type="component" value="Chromosome"/>
</dbReference>
<accession>A0ABY4PCT4</accession>
<feature type="transmembrane region" description="Helical" evidence="7">
    <location>
        <begin position="52"/>
        <end position="73"/>
    </location>
</feature>
<keyword evidence="11" id="KW-1185">Reference proteome</keyword>
<keyword evidence="2 7" id="KW-0812">Transmembrane</keyword>
<evidence type="ECO:0000256" key="3">
    <source>
        <dbReference type="ARBA" id="ARBA00022741"/>
    </source>
</evidence>
<dbReference type="SMART" id="SM00382">
    <property type="entry name" value="AAA"/>
    <property type="match status" value="1"/>
</dbReference>
<feature type="transmembrane region" description="Helical" evidence="7">
    <location>
        <begin position="135"/>
        <end position="156"/>
    </location>
</feature>
<evidence type="ECO:0000313" key="11">
    <source>
        <dbReference type="Proteomes" id="UP000831947"/>
    </source>
</evidence>
<evidence type="ECO:0000256" key="5">
    <source>
        <dbReference type="ARBA" id="ARBA00022989"/>
    </source>
</evidence>
<organism evidence="10 11">
    <name type="scientific">Bombilactobacillus thymidiniphilus</name>
    <dbReference type="NCBI Taxonomy" id="2923363"/>
    <lineage>
        <taxon>Bacteria</taxon>
        <taxon>Bacillati</taxon>
        <taxon>Bacillota</taxon>
        <taxon>Bacilli</taxon>
        <taxon>Lactobacillales</taxon>
        <taxon>Lactobacillaceae</taxon>
        <taxon>Bombilactobacillus</taxon>
    </lineage>
</organism>
<dbReference type="Pfam" id="PF00664">
    <property type="entry name" value="ABC_membrane"/>
    <property type="match status" value="1"/>
</dbReference>
<dbReference type="InterPro" id="IPR003439">
    <property type="entry name" value="ABC_transporter-like_ATP-bd"/>
</dbReference>
<dbReference type="PROSITE" id="PS50929">
    <property type="entry name" value="ABC_TM1F"/>
    <property type="match status" value="1"/>
</dbReference>
<evidence type="ECO:0000259" key="8">
    <source>
        <dbReference type="PROSITE" id="PS50893"/>
    </source>
</evidence>
<dbReference type="RefSeq" id="WP_249512709.1">
    <property type="nucleotide sequence ID" value="NZ_CP093365.1"/>
</dbReference>
<evidence type="ECO:0000256" key="7">
    <source>
        <dbReference type="SAM" id="Phobius"/>
    </source>
</evidence>
<evidence type="ECO:0000313" key="10">
    <source>
        <dbReference type="EMBL" id="UQS83483.1"/>
    </source>
</evidence>
<evidence type="ECO:0000256" key="2">
    <source>
        <dbReference type="ARBA" id="ARBA00022692"/>
    </source>
</evidence>
<dbReference type="Gene3D" id="1.20.1560.10">
    <property type="entry name" value="ABC transporter type 1, transmembrane domain"/>
    <property type="match status" value="1"/>
</dbReference>
<dbReference type="Gene3D" id="3.40.50.300">
    <property type="entry name" value="P-loop containing nucleotide triphosphate hydrolases"/>
    <property type="match status" value="1"/>
</dbReference>
<dbReference type="InterPro" id="IPR011527">
    <property type="entry name" value="ABC1_TM_dom"/>
</dbReference>
<dbReference type="PANTHER" id="PTHR43394">
    <property type="entry name" value="ATP-DEPENDENT PERMEASE MDL1, MITOCHONDRIAL"/>
    <property type="match status" value="1"/>
</dbReference>
<dbReference type="InterPro" id="IPR039421">
    <property type="entry name" value="Type_1_exporter"/>
</dbReference>
<dbReference type="EMBL" id="CP093365">
    <property type="protein sequence ID" value="UQS83483.1"/>
    <property type="molecule type" value="Genomic_DNA"/>
</dbReference>
<feature type="domain" description="ABC transmembrane type-1" evidence="9">
    <location>
        <begin position="19"/>
        <end position="303"/>
    </location>
</feature>
<evidence type="ECO:0000259" key="9">
    <source>
        <dbReference type="PROSITE" id="PS50929"/>
    </source>
</evidence>
<evidence type="ECO:0000256" key="4">
    <source>
        <dbReference type="ARBA" id="ARBA00022840"/>
    </source>
</evidence>
<gene>
    <name evidence="10" type="ORF">MOO47_06835</name>
</gene>
<keyword evidence="3" id="KW-0547">Nucleotide-binding</keyword>
<feature type="domain" description="ABC transporter" evidence="8">
    <location>
        <begin position="338"/>
        <end position="572"/>
    </location>
</feature>
<name>A0ABY4PCT4_9LACO</name>
<evidence type="ECO:0000256" key="6">
    <source>
        <dbReference type="ARBA" id="ARBA00023136"/>
    </source>
</evidence>
<dbReference type="SUPFAM" id="SSF90123">
    <property type="entry name" value="ABC transporter transmembrane region"/>
    <property type="match status" value="1"/>
</dbReference>
<dbReference type="InterPro" id="IPR036640">
    <property type="entry name" value="ABC1_TM_sf"/>
</dbReference>